<dbReference type="EMBL" id="JBHTLU010000019">
    <property type="protein sequence ID" value="MFD1221967.1"/>
    <property type="molecule type" value="Genomic_DNA"/>
</dbReference>
<evidence type="ECO:0000313" key="2">
    <source>
        <dbReference type="EMBL" id="MFD1221967.1"/>
    </source>
</evidence>
<comment type="caution">
    <text evidence="2">The sequence shown here is derived from an EMBL/GenBank/DDBJ whole genome shotgun (WGS) entry which is preliminary data.</text>
</comment>
<dbReference type="Gene3D" id="3.30.457.10">
    <property type="entry name" value="Copper amine oxidase-like, N-terminal domain"/>
    <property type="match status" value="1"/>
</dbReference>
<feature type="domain" description="Copper amine oxidase-like N-terminal" evidence="1">
    <location>
        <begin position="415"/>
        <end position="523"/>
    </location>
</feature>
<organism evidence="2 3">
    <name type="scientific">Paenibacillus vulneris</name>
    <dbReference type="NCBI Taxonomy" id="1133364"/>
    <lineage>
        <taxon>Bacteria</taxon>
        <taxon>Bacillati</taxon>
        <taxon>Bacillota</taxon>
        <taxon>Bacilli</taxon>
        <taxon>Bacillales</taxon>
        <taxon>Paenibacillaceae</taxon>
        <taxon>Paenibacillus</taxon>
    </lineage>
</organism>
<gene>
    <name evidence="2" type="ORF">ACFQ4B_17745</name>
</gene>
<dbReference type="RefSeq" id="WP_256865283.1">
    <property type="nucleotide sequence ID" value="NZ_BAABJG010000003.1"/>
</dbReference>
<evidence type="ECO:0000259" key="1">
    <source>
        <dbReference type="Pfam" id="PF07833"/>
    </source>
</evidence>
<dbReference type="SUPFAM" id="SSF55383">
    <property type="entry name" value="Copper amine oxidase, domain N"/>
    <property type="match status" value="1"/>
</dbReference>
<dbReference type="Pfam" id="PF07833">
    <property type="entry name" value="Cu_amine_oxidN1"/>
    <property type="match status" value="1"/>
</dbReference>
<accession>A0ABW3ULV8</accession>
<keyword evidence="3" id="KW-1185">Reference proteome</keyword>
<sequence length="526" mass="58373">MKNKRWNRWLPMLLVVMLVVLAGCQSVSGVDLNKVMQNSVSVKSSQGTQTMTLELIPNASAKLTDEQQRMMDLFSKVKLSITDMKQQDTTHVSIKGAFEYNKGKIPFLMVLSDQDYYLTVEGANKPIVLHNSVAAMEQAQDVLSQEMKEQIKQLYKKSAELTPVFAGYISGNLPNPKNITIMDAKEYVNNEGLNLKRIHAEIKGGELVDLVKGFLTNLLKDEKGMKDILGQLYDLMLPIAQQAIKESKAQGGSPMDEMIAPYLNNKTLAVEFAFTFLQTKLKEVVDNYDQSVQSALSSAGGEDLKVLLSDKQYATYDLYVDSDLMPRKSAMEIHITFPESADQPVSGIKITSSTDVWNINKPVTADTINTSGGLLEMNSLSKPGKILAALDSKSQLYQLLKYDLRITKKEINLFMDDSYYDESSKPYISHDVTMVPVRFVVEQLDSDVAWDAATKQVTITDPVSGAVIKLNVGSKQASVNGTIKALETEAELTNGTTFVPVRFIAESMGAKVEWNPDLKMVTITRD</sequence>
<dbReference type="InterPro" id="IPR012854">
    <property type="entry name" value="Cu_amine_oxidase-like_N"/>
</dbReference>
<evidence type="ECO:0000313" key="3">
    <source>
        <dbReference type="Proteomes" id="UP001597180"/>
    </source>
</evidence>
<dbReference type="InterPro" id="IPR036582">
    <property type="entry name" value="Mao_N_sf"/>
</dbReference>
<dbReference type="Proteomes" id="UP001597180">
    <property type="component" value="Unassembled WGS sequence"/>
</dbReference>
<reference evidence="3" key="1">
    <citation type="journal article" date="2019" name="Int. J. Syst. Evol. Microbiol.">
        <title>The Global Catalogue of Microorganisms (GCM) 10K type strain sequencing project: providing services to taxonomists for standard genome sequencing and annotation.</title>
        <authorList>
            <consortium name="The Broad Institute Genomics Platform"/>
            <consortium name="The Broad Institute Genome Sequencing Center for Infectious Disease"/>
            <person name="Wu L."/>
            <person name="Ma J."/>
        </authorList>
    </citation>
    <scope>NUCLEOTIDE SEQUENCE [LARGE SCALE GENOMIC DNA]</scope>
    <source>
        <strain evidence="3">CCUG 53270</strain>
    </source>
</reference>
<name>A0ABW3ULV8_9BACL</name>
<proteinExistence type="predicted"/>
<protein>
    <submittedName>
        <fullName evidence="2">Copper amine oxidase N-terminal domain-containing protein</fullName>
    </submittedName>
</protein>
<dbReference type="PROSITE" id="PS51257">
    <property type="entry name" value="PROKAR_LIPOPROTEIN"/>
    <property type="match status" value="1"/>
</dbReference>